<dbReference type="InterPro" id="IPR014016">
    <property type="entry name" value="UvrD-like_ATP-bd"/>
</dbReference>
<dbReference type="Pfam" id="PF13361">
    <property type="entry name" value="UvrD_C"/>
    <property type="match status" value="1"/>
</dbReference>
<dbReference type="SUPFAM" id="SSF52540">
    <property type="entry name" value="P-loop containing nucleoside triphosphate hydrolases"/>
    <property type="match status" value="1"/>
</dbReference>
<accession>A0A7S8BLR3</accession>
<keyword evidence="6" id="KW-0413">Isomerase</keyword>
<dbReference type="Gene3D" id="3.40.50.300">
    <property type="entry name" value="P-loop containing nucleotide triphosphate hydrolases"/>
    <property type="match status" value="2"/>
</dbReference>
<dbReference type="GO" id="GO:0005829">
    <property type="term" value="C:cytosol"/>
    <property type="evidence" value="ECO:0007669"/>
    <property type="project" value="TreeGrafter"/>
</dbReference>
<dbReference type="Proteomes" id="UP000305729">
    <property type="component" value="Chromosome 1"/>
</dbReference>
<evidence type="ECO:0000256" key="9">
    <source>
        <dbReference type="ARBA" id="ARBA00048988"/>
    </source>
</evidence>
<evidence type="ECO:0000256" key="8">
    <source>
        <dbReference type="ARBA" id="ARBA00034808"/>
    </source>
</evidence>
<evidence type="ECO:0000313" key="12">
    <source>
        <dbReference type="EMBL" id="QPB82849.1"/>
    </source>
</evidence>
<name>A0A7S8BLR3_9GAMM</name>
<dbReference type="InterPro" id="IPR000212">
    <property type="entry name" value="DNA_helicase_UvrD/REP"/>
</dbReference>
<dbReference type="GO" id="GO:0003677">
    <property type="term" value="F:DNA binding"/>
    <property type="evidence" value="ECO:0007669"/>
    <property type="project" value="InterPro"/>
</dbReference>
<evidence type="ECO:0000256" key="7">
    <source>
        <dbReference type="ARBA" id="ARBA00034617"/>
    </source>
</evidence>
<dbReference type="GO" id="GO:0016787">
    <property type="term" value="F:hydrolase activity"/>
    <property type="evidence" value="ECO:0007669"/>
    <property type="project" value="UniProtKB-UniRule"/>
</dbReference>
<dbReference type="EMBL" id="CP045429">
    <property type="protein sequence ID" value="QPB82849.1"/>
    <property type="molecule type" value="Genomic_DNA"/>
</dbReference>
<sequence>MFLFMHFPAHFISKVFHGVRSIDVCPQGIRVLKADGEKLITWAQQHQPPAISVDWLGARLLCHEQDQVLAIRVKHQPDPHLQSQLETFWLNTHKARLLSSVAAVERLLQHRYLSVRYWATTRSVITELAKYWSGWQSRPDMDAVLRQAQYTVAELHCWHDEDLAQFREAFIQAQLRRYEGFFDTVCEHPLTQAQRRACVVQDERQLLLAGAGTGKTSVMVAKAAYLLHSQQAQIEQILMLAYGKEAAVEMQQRLAHSKVAVECATFHSLGLEIIAQVEGNKPTLSALCQSDAAREQFIAETLASLCQEPHYQRDLQALLKSQFSATENSQKLELTSRAATKLIRQFSEALSFYKQALFLGKTQSLSHEFSLWTNCFRPVLTDYQLYLQKEQCIDFDDMITRAIEYVRSGKFHSPWHYILVDEFQDISPLRAELLKALLVRNSKSDLFAVGDDWQAIYRFSGGDISMTTHFSEHFGEATIQQLDMTFRYPQQLLDIASEFVCQNPGQLIKRVNSSQVASCPVLITYPEEEDALSKAIDGFMSLTAEPCSVLLLARNHKYLPSAEVLAKLAQRFPRARITALTFHGAKGKEADFSILLGLHSNSVPARQQSAAIIEALLPARESYPDAEERRLFYVALTRARRQVCLLVPDEPSPFIEQTLALVN</sequence>
<keyword evidence="2 10" id="KW-0547">Nucleotide-binding</keyword>
<dbReference type="Pfam" id="PF00580">
    <property type="entry name" value="UvrD-helicase"/>
    <property type="match status" value="1"/>
</dbReference>
<evidence type="ECO:0000256" key="6">
    <source>
        <dbReference type="ARBA" id="ARBA00023235"/>
    </source>
</evidence>
<dbReference type="GO" id="GO:0043138">
    <property type="term" value="F:3'-5' DNA helicase activity"/>
    <property type="evidence" value="ECO:0007669"/>
    <property type="project" value="UniProtKB-EC"/>
</dbReference>
<dbReference type="InterPro" id="IPR027417">
    <property type="entry name" value="P-loop_NTPase"/>
</dbReference>
<comment type="catalytic activity">
    <reaction evidence="9">
        <text>ATP + H2O = ADP + phosphate + H(+)</text>
        <dbReference type="Rhea" id="RHEA:13065"/>
        <dbReference type="ChEBI" id="CHEBI:15377"/>
        <dbReference type="ChEBI" id="CHEBI:15378"/>
        <dbReference type="ChEBI" id="CHEBI:30616"/>
        <dbReference type="ChEBI" id="CHEBI:43474"/>
        <dbReference type="ChEBI" id="CHEBI:456216"/>
        <dbReference type="EC" id="5.6.2.4"/>
    </reaction>
</comment>
<reference evidence="12 13" key="1">
    <citation type="submission" date="2019-10" db="EMBL/GenBank/DDBJ databases">
        <title>Pseudoalteromonas rubra S4059.</title>
        <authorList>
            <person name="Paulsen S."/>
            <person name="Wang X."/>
        </authorList>
    </citation>
    <scope>NUCLEOTIDE SEQUENCE [LARGE SCALE GENOMIC DNA]</scope>
    <source>
        <strain evidence="12 13">S4059</strain>
    </source>
</reference>
<dbReference type="RefSeq" id="WP_138537860.1">
    <property type="nucleotide sequence ID" value="NZ_CP045429.1"/>
</dbReference>
<dbReference type="PROSITE" id="PS51198">
    <property type="entry name" value="UVRD_HELICASE_ATP_BIND"/>
    <property type="match status" value="1"/>
</dbReference>
<dbReference type="GO" id="GO:0005524">
    <property type="term" value="F:ATP binding"/>
    <property type="evidence" value="ECO:0007669"/>
    <property type="project" value="UniProtKB-UniRule"/>
</dbReference>
<keyword evidence="5 10" id="KW-0067">ATP-binding</keyword>
<dbReference type="CDD" id="cd17932">
    <property type="entry name" value="DEXQc_UvrD"/>
    <property type="match status" value="1"/>
</dbReference>
<dbReference type="EC" id="5.6.2.4" evidence="8"/>
<evidence type="ECO:0000256" key="3">
    <source>
        <dbReference type="ARBA" id="ARBA00022801"/>
    </source>
</evidence>
<evidence type="ECO:0000256" key="1">
    <source>
        <dbReference type="ARBA" id="ARBA00009922"/>
    </source>
</evidence>
<dbReference type="PANTHER" id="PTHR11070">
    <property type="entry name" value="UVRD / RECB / PCRA DNA HELICASE FAMILY MEMBER"/>
    <property type="match status" value="1"/>
</dbReference>
<evidence type="ECO:0000256" key="5">
    <source>
        <dbReference type="ARBA" id="ARBA00022840"/>
    </source>
</evidence>
<dbReference type="Gene3D" id="1.10.10.160">
    <property type="match status" value="1"/>
</dbReference>
<keyword evidence="4 10" id="KW-0347">Helicase</keyword>
<keyword evidence="3 10" id="KW-0378">Hydrolase</keyword>
<gene>
    <name evidence="12" type="ORF">CWC22_007495</name>
</gene>
<feature type="binding site" evidence="10">
    <location>
        <begin position="209"/>
        <end position="216"/>
    </location>
    <ligand>
        <name>ATP</name>
        <dbReference type="ChEBI" id="CHEBI:30616"/>
    </ligand>
</feature>
<evidence type="ECO:0000256" key="4">
    <source>
        <dbReference type="ARBA" id="ARBA00022806"/>
    </source>
</evidence>
<feature type="domain" description="UvrD-like helicase ATP-binding" evidence="11">
    <location>
        <begin position="188"/>
        <end position="489"/>
    </location>
</feature>
<comment type="catalytic activity">
    <reaction evidence="7">
        <text>Couples ATP hydrolysis with the unwinding of duplex DNA by translocating in the 3'-5' direction.</text>
        <dbReference type="EC" id="5.6.2.4"/>
    </reaction>
</comment>
<comment type="similarity">
    <text evidence="1">Belongs to the helicase family. UvrD subfamily.</text>
</comment>
<dbReference type="GO" id="GO:0000725">
    <property type="term" value="P:recombinational repair"/>
    <property type="evidence" value="ECO:0007669"/>
    <property type="project" value="TreeGrafter"/>
</dbReference>
<dbReference type="AlphaFoldDB" id="A0A7S8BLR3"/>
<evidence type="ECO:0000259" key="11">
    <source>
        <dbReference type="PROSITE" id="PS51198"/>
    </source>
</evidence>
<dbReference type="InterPro" id="IPR014017">
    <property type="entry name" value="DNA_helicase_UvrD-like_C"/>
</dbReference>
<proteinExistence type="inferred from homology"/>
<dbReference type="PANTHER" id="PTHR11070:SF63">
    <property type="entry name" value="DNA HELICASE IV"/>
    <property type="match status" value="1"/>
</dbReference>
<dbReference type="InterPro" id="IPR013986">
    <property type="entry name" value="DExx_box_DNA_helicase_dom_sf"/>
</dbReference>
<organism evidence="12 13">
    <name type="scientific">Pseudoalteromonas rubra</name>
    <dbReference type="NCBI Taxonomy" id="43658"/>
    <lineage>
        <taxon>Bacteria</taxon>
        <taxon>Pseudomonadati</taxon>
        <taxon>Pseudomonadota</taxon>
        <taxon>Gammaproteobacteria</taxon>
        <taxon>Alteromonadales</taxon>
        <taxon>Pseudoalteromonadaceae</taxon>
        <taxon>Pseudoalteromonas</taxon>
    </lineage>
</organism>
<evidence type="ECO:0000313" key="13">
    <source>
        <dbReference type="Proteomes" id="UP000305729"/>
    </source>
</evidence>
<protein>
    <recommendedName>
        <fullName evidence="8">DNA 3'-5' helicase</fullName>
        <ecNumber evidence="8">5.6.2.4</ecNumber>
    </recommendedName>
</protein>
<evidence type="ECO:0000256" key="2">
    <source>
        <dbReference type="ARBA" id="ARBA00022741"/>
    </source>
</evidence>
<evidence type="ECO:0000256" key="10">
    <source>
        <dbReference type="PROSITE-ProRule" id="PRU00560"/>
    </source>
</evidence>